<reference evidence="1 2" key="1">
    <citation type="journal article" date="2016" name="Nat. Commun.">
        <title>Thousands of microbial genomes shed light on interconnected biogeochemical processes in an aquifer system.</title>
        <authorList>
            <person name="Anantharaman K."/>
            <person name="Brown C.T."/>
            <person name="Hug L.A."/>
            <person name="Sharon I."/>
            <person name="Castelle C.J."/>
            <person name="Probst A.J."/>
            <person name="Thomas B.C."/>
            <person name="Singh A."/>
            <person name="Wilkins M.J."/>
            <person name="Karaoz U."/>
            <person name="Brodie E.L."/>
            <person name="Williams K.H."/>
            <person name="Hubbard S.S."/>
            <person name="Banfield J.F."/>
        </authorList>
    </citation>
    <scope>NUCLEOTIDE SEQUENCE [LARGE SCALE GENOMIC DNA]</scope>
</reference>
<accession>A0A1F7RQQ7</accession>
<gene>
    <name evidence="1" type="ORF">A2149_06185</name>
</gene>
<dbReference type="Proteomes" id="UP000178435">
    <property type="component" value="Unassembled WGS sequence"/>
</dbReference>
<proteinExistence type="predicted"/>
<dbReference type="AlphaFoldDB" id="A0A1F7RQQ7"/>
<comment type="caution">
    <text evidence="1">The sequence shown here is derived from an EMBL/GenBank/DDBJ whole genome shotgun (WGS) entry which is preliminary data.</text>
</comment>
<evidence type="ECO:0000313" key="2">
    <source>
        <dbReference type="Proteomes" id="UP000178435"/>
    </source>
</evidence>
<protein>
    <submittedName>
        <fullName evidence="1">Uncharacterized protein</fullName>
    </submittedName>
</protein>
<evidence type="ECO:0000313" key="1">
    <source>
        <dbReference type="EMBL" id="OGL43889.1"/>
    </source>
</evidence>
<name>A0A1F7RQQ7_9BACT</name>
<sequence length="59" mass="6303">MPTGRHGKGGVRGDLSFEMGRQGLPLHFLRGLPVPACGRQVPTGRKPAATRSCILTLIH</sequence>
<organism evidence="1 2">
    <name type="scientific">Candidatus Schekmanbacteria bacterium RBG_16_38_11</name>
    <dbReference type="NCBI Taxonomy" id="1817880"/>
    <lineage>
        <taxon>Bacteria</taxon>
        <taxon>Candidatus Schekmaniibacteriota</taxon>
    </lineage>
</organism>
<dbReference type="EMBL" id="MGDF01000169">
    <property type="protein sequence ID" value="OGL43889.1"/>
    <property type="molecule type" value="Genomic_DNA"/>
</dbReference>